<reference evidence="1" key="1">
    <citation type="submission" date="2014-12" db="EMBL/GenBank/DDBJ databases">
        <title>Insight into the proteome of Arion vulgaris.</title>
        <authorList>
            <person name="Aradska J."/>
            <person name="Bulat T."/>
            <person name="Smidak R."/>
            <person name="Sarate P."/>
            <person name="Gangsoo J."/>
            <person name="Sialana F."/>
            <person name="Bilban M."/>
            <person name="Lubec G."/>
        </authorList>
    </citation>
    <scope>NUCLEOTIDE SEQUENCE</scope>
    <source>
        <tissue evidence="1">Skin</tissue>
    </source>
</reference>
<sequence>METVTFRLRVRHLLMCKNHDCEVQKQYEKLSLKGFLPVSCLTNICLFKQFLFEENVIIPCSLINAHCFITVFMIITQREGLNSKVVKLFACSIEGCGFEFGTGHSFHECIFARGQ</sequence>
<dbReference type="AlphaFoldDB" id="A0A0B6ZR81"/>
<organism evidence="1">
    <name type="scientific">Arion vulgaris</name>
    <dbReference type="NCBI Taxonomy" id="1028688"/>
    <lineage>
        <taxon>Eukaryota</taxon>
        <taxon>Metazoa</taxon>
        <taxon>Spiralia</taxon>
        <taxon>Lophotrochozoa</taxon>
        <taxon>Mollusca</taxon>
        <taxon>Gastropoda</taxon>
        <taxon>Heterobranchia</taxon>
        <taxon>Euthyneura</taxon>
        <taxon>Panpulmonata</taxon>
        <taxon>Eupulmonata</taxon>
        <taxon>Stylommatophora</taxon>
        <taxon>Helicina</taxon>
        <taxon>Arionoidea</taxon>
        <taxon>Arionidae</taxon>
        <taxon>Arion</taxon>
    </lineage>
</organism>
<accession>A0A0B6ZR81</accession>
<proteinExistence type="predicted"/>
<dbReference type="EMBL" id="HACG01024289">
    <property type="protein sequence ID" value="CEK71154.1"/>
    <property type="molecule type" value="Transcribed_RNA"/>
</dbReference>
<name>A0A0B6ZR81_9EUPU</name>
<gene>
    <name evidence="1" type="primary">ORF77153</name>
</gene>
<protein>
    <submittedName>
        <fullName evidence="1">Uncharacterized protein</fullName>
    </submittedName>
</protein>
<evidence type="ECO:0000313" key="1">
    <source>
        <dbReference type="EMBL" id="CEK71154.1"/>
    </source>
</evidence>